<organism evidence="2 3">
    <name type="scientific">Thiomonas delicata</name>
    <name type="common">Thiomonas cuprina</name>
    <dbReference type="NCBI Taxonomy" id="364030"/>
    <lineage>
        <taxon>Bacteria</taxon>
        <taxon>Pseudomonadati</taxon>
        <taxon>Pseudomonadota</taxon>
        <taxon>Betaproteobacteria</taxon>
        <taxon>Burkholderiales</taxon>
        <taxon>Thiomonas</taxon>
    </lineage>
</organism>
<evidence type="ECO:0000313" key="3">
    <source>
        <dbReference type="Proteomes" id="UP000214566"/>
    </source>
</evidence>
<dbReference type="EMBL" id="FLMQ01000009">
    <property type="protein sequence ID" value="SBP86364.1"/>
    <property type="molecule type" value="Genomic_DNA"/>
</dbReference>
<reference evidence="2 3" key="1">
    <citation type="submission" date="2016-06" db="EMBL/GenBank/DDBJ databases">
        <authorList>
            <person name="Kjaerup R.B."/>
            <person name="Dalgaard T.S."/>
            <person name="Juul-Madsen H.R."/>
        </authorList>
    </citation>
    <scope>NUCLEOTIDE SEQUENCE [LARGE SCALE GENOMIC DNA]</scope>
    <source>
        <strain evidence="2 3">DSM 16361</strain>
    </source>
</reference>
<keyword evidence="3" id="KW-1185">Reference proteome</keyword>
<dbReference type="Proteomes" id="UP000214566">
    <property type="component" value="Unassembled WGS sequence"/>
</dbReference>
<feature type="region of interest" description="Disordered" evidence="1">
    <location>
        <begin position="15"/>
        <end position="62"/>
    </location>
</feature>
<proteinExistence type="predicted"/>
<gene>
    <name evidence="2" type="ORF">THIARS_170002</name>
</gene>
<name>A0A238CZF0_THIDL</name>
<protein>
    <submittedName>
        <fullName evidence="2">Uncharacterized protein</fullName>
    </submittedName>
</protein>
<accession>A0A238CZF0</accession>
<dbReference type="AlphaFoldDB" id="A0A238CZF0"/>
<sequence length="62" mass="6809">MNAQAQQLQDTVSQFKFAQDHDMPRLTLPSKTTSTSTVPGRQGPRPVKPHPAVASEATFVKF</sequence>
<evidence type="ECO:0000313" key="2">
    <source>
        <dbReference type="EMBL" id="SBP86364.1"/>
    </source>
</evidence>
<evidence type="ECO:0000256" key="1">
    <source>
        <dbReference type="SAM" id="MobiDB-lite"/>
    </source>
</evidence>